<evidence type="ECO:0000256" key="1">
    <source>
        <dbReference type="SAM" id="MobiDB-lite"/>
    </source>
</evidence>
<comment type="caution">
    <text evidence="2">The sequence shown here is derived from an EMBL/GenBank/DDBJ whole genome shotgun (WGS) entry which is preliminary data.</text>
</comment>
<proteinExistence type="predicted"/>
<dbReference type="EMBL" id="ATLK01000001">
    <property type="protein sequence ID" value="KFF30774.1"/>
    <property type="molecule type" value="Genomic_DNA"/>
</dbReference>
<evidence type="ECO:0000313" key="2">
    <source>
        <dbReference type="EMBL" id="KFF30774.1"/>
    </source>
</evidence>
<dbReference type="Proteomes" id="UP000028730">
    <property type="component" value="Unassembled WGS sequence"/>
</dbReference>
<organism evidence="2 3">
    <name type="scientific">Bifidobacterium bombi DSM 19703</name>
    <dbReference type="NCBI Taxonomy" id="1341695"/>
    <lineage>
        <taxon>Bacteria</taxon>
        <taxon>Bacillati</taxon>
        <taxon>Actinomycetota</taxon>
        <taxon>Actinomycetes</taxon>
        <taxon>Bifidobacteriales</taxon>
        <taxon>Bifidobacteriaceae</taxon>
        <taxon>Bifidobacterium</taxon>
    </lineage>
</organism>
<keyword evidence="3" id="KW-1185">Reference proteome</keyword>
<evidence type="ECO:0000313" key="3">
    <source>
        <dbReference type="Proteomes" id="UP000028730"/>
    </source>
</evidence>
<feature type="region of interest" description="Disordered" evidence="1">
    <location>
        <begin position="49"/>
        <end position="74"/>
    </location>
</feature>
<gene>
    <name evidence="2" type="ORF">BBOMB_0082</name>
</gene>
<dbReference type="STRING" id="1341695.BBOMB_0082"/>
<name>A0A080N5L6_9BIFI</name>
<dbReference type="AlphaFoldDB" id="A0A080N5L6"/>
<accession>A0A080N5L6</accession>
<sequence>MVVGRDTDDVRLSNTIISDDLKDVLESPACKGFHFGGFRFPYPEIHIKTTPPPMSASRPISPVLERPNGNAHLR</sequence>
<protein>
    <submittedName>
        <fullName evidence="2">Uncharacterized protein</fullName>
    </submittedName>
</protein>
<reference evidence="2 3" key="1">
    <citation type="journal article" date="2014" name="Appl. Environ. Microbiol.">
        <title>Genomic encyclopedia of type strains of the genus Bifidobacterium.</title>
        <authorList>
            <person name="Milani C."/>
            <person name="Lugli G.A."/>
            <person name="Duranti S."/>
            <person name="Turroni F."/>
            <person name="Bottacini F."/>
            <person name="Mangifesta M."/>
            <person name="Sanchez B."/>
            <person name="Viappiani A."/>
            <person name="Mancabelli L."/>
            <person name="Taminiau B."/>
            <person name="Delcenserie V."/>
            <person name="Barrangou R."/>
            <person name="Margolles A."/>
            <person name="van Sinderen D."/>
            <person name="Ventura M."/>
        </authorList>
    </citation>
    <scope>NUCLEOTIDE SEQUENCE [LARGE SCALE GENOMIC DNA]</scope>
    <source>
        <strain evidence="2 3">DSM 19703</strain>
    </source>
</reference>